<accession>A0A6C0B4F6</accession>
<dbReference type="EMBL" id="MN739065">
    <property type="protein sequence ID" value="QHS86920.1"/>
    <property type="molecule type" value="Genomic_DNA"/>
</dbReference>
<evidence type="ECO:0000313" key="1">
    <source>
        <dbReference type="EMBL" id="QHS86920.1"/>
    </source>
</evidence>
<proteinExistence type="predicted"/>
<protein>
    <submittedName>
        <fullName evidence="1">Uncharacterized protein</fullName>
    </submittedName>
</protein>
<reference evidence="1" key="1">
    <citation type="journal article" date="2020" name="Nature">
        <title>Giant virus diversity and host interactions through global metagenomics.</title>
        <authorList>
            <person name="Schulz F."/>
            <person name="Roux S."/>
            <person name="Paez-Espino D."/>
            <person name="Jungbluth S."/>
            <person name="Walsh D.A."/>
            <person name="Denef V.J."/>
            <person name="McMahon K.D."/>
            <person name="Konstantinidis K.T."/>
            <person name="Eloe-Fadrosh E.A."/>
            <person name="Kyrpides N.C."/>
            <person name="Woyke T."/>
        </authorList>
    </citation>
    <scope>NUCLEOTIDE SEQUENCE</scope>
    <source>
        <strain evidence="1">GVMAG-M-3300009422-16</strain>
    </source>
</reference>
<sequence>MNLYSKIVNPVTGRKVLVNSRLGKKILRQYLEILIGGAGPAIPFPIFSVSDDIILVAKLANIVKNDDTSIIPHEVRHWSEPRILGAGPGDEEVEYPYTIIQLEPPTGVTALTAPTKCIPPSTNAFLLLNIDNEYDEENVEWSGPGPGEDIVDVIFRQLRKAKIIFIHTGGAEPIITKFCLQDDEQDTIYNQVAEAAEAAGVVLSHPSELEYLINLNKIQPQLSTPNLGEQMTQGAGSAPLRVNLTMVPKGS</sequence>
<name>A0A6C0B4F6_9ZZZZ</name>
<dbReference type="AlphaFoldDB" id="A0A6C0B4F6"/>
<organism evidence="1">
    <name type="scientific">viral metagenome</name>
    <dbReference type="NCBI Taxonomy" id="1070528"/>
    <lineage>
        <taxon>unclassified sequences</taxon>
        <taxon>metagenomes</taxon>
        <taxon>organismal metagenomes</taxon>
    </lineage>
</organism>